<name>A0A0A8YMQ5_ARUDO</name>
<reference evidence="1" key="1">
    <citation type="submission" date="2014-09" db="EMBL/GenBank/DDBJ databases">
        <authorList>
            <person name="Magalhaes I.L.F."/>
            <person name="Oliveira U."/>
            <person name="Santos F.R."/>
            <person name="Vidigal T.H.D.A."/>
            <person name="Brescovit A.D."/>
            <person name="Santos A.J."/>
        </authorList>
    </citation>
    <scope>NUCLEOTIDE SEQUENCE</scope>
    <source>
        <tissue evidence="1">Shoot tissue taken approximately 20 cm above the soil surface</tissue>
    </source>
</reference>
<proteinExistence type="predicted"/>
<protein>
    <submittedName>
        <fullName evidence="1">Uncharacterized protein</fullName>
    </submittedName>
</protein>
<accession>A0A0A8YMQ5</accession>
<organism evidence="1">
    <name type="scientific">Arundo donax</name>
    <name type="common">Giant reed</name>
    <name type="synonym">Donax arundinaceus</name>
    <dbReference type="NCBI Taxonomy" id="35708"/>
    <lineage>
        <taxon>Eukaryota</taxon>
        <taxon>Viridiplantae</taxon>
        <taxon>Streptophyta</taxon>
        <taxon>Embryophyta</taxon>
        <taxon>Tracheophyta</taxon>
        <taxon>Spermatophyta</taxon>
        <taxon>Magnoliopsida</taxon>
        <taxon>Liliopsida</taxon>
        <taxon>Poales</taxon>
        <taxon>Poaceae</taxon>
        <taxon>PACMAD clade</taxon>
        <taxon>Arundinoideae</taxon>
        <taxon>Arundineae</taxon>
        <taxon>Arundo</taxon>
    </lineage>
</organism>
<dbReference type="AlphaFoldDB" id="A0A0A8YMQ5"/>
<dbReference type="EMBL" id="GBRH01269971">
    <property type="protein sequence ID" value="JAD27924.1"/>
    <property type="molecule type" value="Transcribed_RNA"/>
</dbReference>
<sequence>MQLVRKVVSLEKSKAAFHSMSVSLMQ</sequence>
<evidence type="ECO:0000313" key="1">
    <source>
        <dbReference type="EMBL" id="JAD27924.1"/>
    </source>
</evidence>
<reference evidence="1" key="2">
    <citation type="journal article" date="2015" name="Data Brief">
        <title>Shoot transcriptome of the giant reed, Arundo donax.</title>
        <authorList>
            <person name="Barrero R.A."/>
            <person name="Guerrero F.D."/>
            <person name="Moolhuijzen P."/>
            <person name="Goolsby J.A."/>
            <person name="Tidwell J."/>
            <person name="Bellgard S.E."/>
            <person name="Bellgard M.I."/>
        </authorList>
    </citation>
    <scope>NUCLEOTIDE SEQUENCE</scope>
    <source>
        <tissue evidence="1">Shoot tissue taken approximately 20 cm above the soil surface</tissue>
    </source>
</reference>